<comment type="subunit">
    <text evidence="4">Component of the lipopolysaccharide transport and assembly complex.</text>
</comment>
<name>A0A1Q8SQV9_9GAMM</name>
<feature type="region of interest" description="Disordered" evidence="5">
    <location>
        <begin position="151"/>
        <end position="179"/>
    </location>
</feature>
<dbReference type="InterPro" id="IPR005653">
    <property type="entry name" value="OstA-like_N"/>
</dbReference>
<dbReference type="InterPro" id="IPR014340">
    <property type="entry name" value="LptA"/>
</dbReference>
<feature type="signal peptide" evidence="4">
    <location>
        <begin position="1"/>
        <end position="23"/>
    </location>
</feature>
<dbReference type="NCBIfam" id="TIGR03002">
    <property type="entry name" value="outer_YhbN_LptA"/>
    <property type="match status" value="1"/>
</dbReference>
<dbReference type="OrthoDB" id="9795964at2"/>
<dbReference type="PANTHER" id="PTHR36504:SF1">
    <property type="entry name" value="LIPOPOLYSACCHARIDE EXPORT SYSTEM PROTEIN LPTA"/>
    <property type="match status" value="1"/>
</dbReference>
<evidence type="ECO:0000313" key="8">
    <source>
        <dbReference type="Proteomes" id="UP000186878"/>
    </source>
</evidence>
<reference evidence="7 8" key="1">
    <citation type="submission" date="2016-12" db="EMBL/GenBank/DDBJ databases">
        <title>Draft genome sequences of strains Salinicola socius SMB35, Salinicola sp. MH3R3-1 and Chromohalobacter sp. SMB17 from the Verkhnekamsk potash mining region of Russia.</title>
        <authorList>
            <person name="Mavrodi D.V."/>
            <person name="Olsson B.E."/>
            <person name="Korsakova E.S."/>
            <person name="Pyankova A."/>
            <person name="Mavrodi O.V."/>
            <person name="Plotnikova E.G."/>
        </authorList>
    </citation>
    <scope>NUCLEOTIDE SEQUENCE [LARGE SCALE GENOMIC DNA]</scope>
    <source>
        <strain evidence="7 8">SMB35</strain>
    </source>
</reference>
<dbReference type="GO" id="GO:0015920">
    <property type="term" value="P:lipopolysaccharide transport"/>
    <property type="evidence" value="ECO:0007669"/>
    <property type="project" value="UniProtKB-UniRule"/>
</dbReference>
<evidence type="ECO:0000256" key="1">
    <source>
        <dbReference type="ARBA" id="ARBA00022448"/>
    </source>
</evidence>
<accession>A0A1Q8SQV9</accession>
<dbReference type="EMBL" id="MSDO01000019">
    <property type="protein sequence ID" value="OLO03800.1"/>
    <property type="molecule type" value="Genomic_DNA"/>
</dbReference>
<feature type="chain" id="PRO_5013416438" description="Lipopolysaccharide export system protein LptA" evidence="4">
    <location>
        <begin position="24"/>
        <end position="179"/>
    </location>
</feature>
<feature type="domain" description="Organic solvent tolerance-like N-terminal" evidence="6">
    <location>
        <begin position="33"/>
        <end position="146"/>
    </location>
</feature>
<dbReference type="GO" id="GO:0001530">
    <property type="term" value="F:lipopolysaccharide binding"/>
    <property type="evidence" value="ECO:0007669"/>
    <property type="project" value="InterPro"/>
</dbReference>
<keyword evidence="2 4" id="KW-0732">Signal</keyword>
<comment type="similarity">
    <text evidence="4">Belongs to the LptA family.</text>
</comment>
<dbReference type="InterPro" id="IPR052037">
    <property type="entry name" value="LPS_export_LptA"/>
</dbReference>
<comment type="caution">
    <text evidence="7">The sequence shown here is derived from an EMBL/GenBank/DDBJ whole genome shotgun (WGS) entry which is preliminary data.</text>
</comment>
<comment type="function">
    <text evidence="4">Involved in the assembly of lipopolysaccharide (LPS). Required for the translocation of LPS from the inner membrane to the outer membrane. May form a bridge between the inner membrane and the outer membrane, via interactions with LptC and LptD, thereby facilitating LPS transfer across the periplasm.</text>
</comment>
<organism evidence="7 8">
    <name type="scientific">Salinicola socius</name>
    <dbReference type="NCBI Taxonomy" id="404433"/>
    <lineage>
        <taxon>Bacteria</taxon>
        <taxon>Pseudomonadati</taxon>
        <taxon>Pseudomonadota</taxon>
        <taxon>Gammaproteobacteria</taxon>
        <taxon>Oceanospirillales</taxon>
        <taxon>Halomonadaceae</taxon>
        <taxon>Salinicola</taxon>
    </lineage>
</organism>
<keyword evidence="1 4" id="KW-0813">Transport</keyword>
<evidence type="ECO:0000256" key="2">
    <source>
        <dbReference type="ARBA" id="ARBA00022729"/>
    </source>
</evidence>
<sequence precursor="true">MRRELGQILVLTALGFSSLPAVALESDASAAIEIAADQLEIDDRQGTAVYTGDVDMRQGSMNLKAARVDIQRGANGQVSQVTAKGGGGERAYLEQKPAPDEDLVKGWGDTVVYHAAERRVELIGNAELHQAGDTFDGAYVEYYLDSRRIQARASQDSDGNSDGRVRMTLTPRDASPSSQ</sequence>
<dbReference type="GO" id="GO:0030288">
    <property type="term" value="C:outer membrane-bounded periplasmic space"/>
    <property type="evidence" value="ECO:0007669"/>
    <property type="project" value="TreeGrafter"/>
</dbReference>
<dbReference type="GO" id="GO:0043165">
    <property type="term" value="P:Gram-negative-bacterium-type cell outer membrane assembly"/>
    <property type="evidence" value="ECO:0007669"/>
    <property type="project" value="UniProtKB-UniRule"/>
</dbReference>
<evidence type="ECO:0000259" key="6">
    <source>
        <dbReference type="Pfam" id="PF03968"/>
    </source>
</evidence>
<dbReference type="AlphaFoldDB" id="A0A1Q8SQV9"/>
<keyword evidence="3 4" id="KW-0574">Periplasm</keyword>
<evidence type="ECO:0000256" key="3">
    <source>
        <dbReference type="ARBA" id="ARBA00022764"/>
    </source>
</evidence>
<evidence type="ECO:0000313" key="7">
    <source>
        <dbReference type="EMBL" id="OLO03800.1"/>
    </source>
</evidence>
<dbReference type="PANTHER" id="PTHR36504">
    <property type="entry name" value="LIPOPOLYSACCHARIDE EXPORT SYSTEM PROTEIN LPTA"/>
    <property type="match status" value="1"/>
</dbReference>
<evidence type="ECO:0000256" key="5">
    <source>
        <dbReference type="SAM" id="MobiDB-lite"/>
    </source>
</evidence>
<protein>
    <recommendedName>
        <fullName evidence="4">Lipopolysaccharide export system protein LptA</fullName>
    </recommendedName>
</protein>
<evidence type="ECO:0000256" key="4">
    <source>
        <dbReference type="HAMAP-Rule" id="MF_01914"/>
    </source>
</evidence>
<comment type="subcellular location">
    <subcellularLocation>
        <location evidence="4">Periplasm</location>
    </subcellularLocation>
</comment>
<keyword evidence="8" id="KW-1185">Reference proteome</keyword>
<proteinExistence type="inferred from homology"/>
<dbReference type="Pfam" id="PF03968">
    <property type="entry name" value="LptD_N"/>
    <property type="match status" value="1"/>
</dbReference>
<dbReference type="GO" id="GO:0017089">
    <property type="term" value="F:glycolipid transfer activity"/>
    <property type="evidence" value="ECO:0007669"/>
    <property type="project" value="TreeGrafter"/>
</dbReference>
<dbReference type="Proteomes" id="UP000186878">
    <property type="component" value="Unassembled WGS sequence"/>
</dbReference>
<dbReference type="HAMAP" id="MF_01914">
    <property type="entry name" value="LPS_assembly_LptA"/>
    <property type="match status" value="1"/>
</dbReference>
<dbReference type="GO" id="GO:0009279">
    <property type="term" value="C:cell outer membrane"/>
    <property type="evidence" value="ECO:0007669"/>
    <property type="project" value="TreeGrafter"/>
</dbReference>
<gene>
    <name evidence="4" type="primary">lptA</name>
    <name evidence="7" type="ORF">BTW07_13010</name>
</gene>
<dbReference type="Gene3D" id="2.60.450.10">
    <property type="entry name" value="Lipopolysaccharide (LPS) transport protein A like domain"/>
    <property type="match status" value="1"/>
</dbReference>
<dbReference type="RefSeq" id="WP_075570598.1">
    <property type="nucleotide sequence ID" value="NZ_MSDO01000019.1"/>
</dbReference>
<dbReference type="STRING" id="404433.BTW07_13010"/>